<dbReference type="PANTHER" id="PTHR24252">
    <property type="entry name" value="ACROSIN-RELATED"/>
    <property type="match status" value="1"/>
</dbReference>
<keyword evidence="5" id="KW-1015">Disulfide bond</keyword>
<dbReference type="SMART" id="SM00209">
    <property type="entry name" value="TSP1"/>
    <property type="match status" value="2"/>
</dbReference>
<evidence type="ECO:0000313" key="9">
    <source>
        <dbReference type="EMBL" id="CAL1267216.1"/>
    </source>
</evidence>
<feature type="domain" description="Peptidase S1" evidence="8">
    <location>
        <begin position="235"/>
        <end position="360"/>
    </location>
</feature>
<dbReference type="PANTHER" id="PTHR24252:SF18">
    <property type="entry name" value="OVOCHYMASE 1"/>
    <property type="match status" value="1"/>
</dbReference>
<comment type="caution">
    <text evidence="9">The sequence shown here is derived from an EMBL/GenBank/DDBJ whole genome shotgun (WGS) entry which is preliminary data.</text>
</comment>
<evidence type="ECO:0000256" key="4">
    <source>
        <dbReference type="ARBA" id="ARBA00022837"/>
    </source>
</evidence>
<protein>
    <recommendedName>
        <fullName evidence="8">Peptidase S1 domain-containing protein</fullName>
    </recommendedName>
</protein>
<evidence type="ECO:0000256" key="7">
    <source>
        <dbReference type="SAM" id="SignalP"/>
    </source>
</evidence>
<dbReference type="InterPro" id="IPR009003">
    <property type="entry name" value="Peptidase_S1_PA"/>
</dbReference>
<feature type="signal peptide" evidence="7">
    <location>
        <begin position="1"/>
        <end position="20"/>
    </location>
</feature>
<keyword evidence="2" id="KW-0964">Secreted</keyword>
<dbReference type="GO" id="GO:0006508">
    <property type="term" value="P:proteolysis"/>
    <property type="evidence" value="ECO:0007669"/>
    <property type="project" value="InterPro"/>
</dbReference>
<keyword evidence="6" id="KW-0325">Glycoprotein</keyword>
<dbReference type="GO" id="GO:0005576">
    <property type="term" value="C:extracellular region"/>
    <property type="evidence" value="ECO:0007669"/>
    <property type="project" value="UniProtKB-SubCell"/>
</dbReference>
<dbReference type="InterPro" id="IPR036383">
    <property type="entry name" value="TSP1_rpt_sf"/>
</dbReference>
<dbReference type="PROSITE" id="PS50092">
    <property type="entry name" value="TSP1"/>
    <property type="match status" value="2"/>
</dbReference>
<dbReference type="Gene3D" id="2.40.10.10">
    <property type="entry name" value="Trypsin-like serine proteases"/>
    <property type="match status" value="1"/>
</dbReference>
<keyword evidence="4" id="KW-0106">Calcium</keyword>
<dbReference type="PROSITE" id="PS50240">
    <property type="entry name" value="TRYPSIN_DOM"/>
    <property type="match status" value="1"/>
</dbReference>
<dbReference type="Proteomes" id="UP001497382">
    <property type="component" value="Unassembled WGS sequence"/>
</dbReference>
<dbReference type="FunFam" id="2.40.10.10:FF:000013">
    <property type="entry name" value="Coagulation factor X"/>
    <property type="match status" value="1"/>
</dbReference>
<sequence length="360" mass="41462">MKLTFLILCLSYFGFDASSAGRHKKHGKLQIEKKSNGRFLPLSQNRLLNFGTSRAQPRIRNELGDDSSFTEWSEWSKCNSRCKQSRERECIRPEICEENIQKNVRNCKRSLCRDRMKIVVHRPGRQNERRSKDKLMKAVEPIIYGQWSDWSPCDSSCYTKRTKRCTMPGICNGMPPKEQYKECYVGGDECEKRHMERKLRNTTNEEHPRQILKDNEHPLNNVTCGIAKVAGQSRITGGRRVMKGSWPWQVIIINELKQPFCGGVLLNERWVLTAAHCTRHKLSVRAGEHDLSHHEGTEQEYDVAAVFVSPEYDSQTVDSDIALLHMETPFEFTHYIQPICLPDEGDEISPHARATILGMG</sequence>
<evidence type="ECO:0000256" key="3">
    <source>
        <dbReference type="ARBA" id="ARBA00022801"/>
    </source>
</evidence>
<dbReference type="InterPro" id="IPR043504">
    <property type="entry name" value="Peptidase_S1_PA_chymotrypsin"/>
</dbReference>
<feature type="chain" id="PRO_5043348477" description="Peptidase S1 domain-containing protein" evidence="7">
    <location>
        <begin position="21"/>
        <end position="360"/>
    </location>
</feature>
<keyword evidence="3" id="KW-0378">Hydrolase</keyword>
<evidence type="ECO:0000256" key="2">
    <source>
        <dbReference type="ARBA" id="ARBA00022525"/>
    </source>
</evidence>
<evidence type="ECO:0000256" key="6">
    <source>
        <dbReference type="ARBA" id="ARBA00023180"/>
    </source>
</evidence>
<organism evidence="9 10">
    <name type="scientific">Larinioides sclopetarius</name>
    <dbReference type="NCBI Taxonomy" id="280406"/>
    <lineage>
        <taxon>Eukaryota</taxon>
        <taxon>Metazoa</taxon>
        <taxon>Ecdysozoa</taxon>
        <taxon>Arthropoda</taxon>
        <taxon>Chelicerata</taxon>
        <taxon>Arachnida</taxon>
        <taxon>Araneae</taxon>
        <taxon>Araneomorphae</taxon>
        <taxon>Entelegynae</taxon>
        <taxon>Araneoidea</taxon>
        <taxon>Araneidae</taxon>
        <taxon>Larinioides</taxon>
    </lineage>
</organism>
<dbReference type="GO" id="GO:0004252">
    <property type="term" value="F:serine-type endopeptidase activity"/>
    <property type="evidence" value="ECO:0007669"/>
    <property type="project" value="InterPro"/>
</dbReference>
<dbReference type="PROSITE" id="PS00134">
    <property type="entry name" value="TRYPSIN_HIS"/>
    <property type="match status" value="1"/>
</dbReference>
<keyword evidence="10" id="KW-1185">Reference proteome</keyword>
<evidence type="ECO:0000256" key="1">
    <source>
        <dbReference type="ARBA" id="ARBA00004613"/>
    </source>
</evidence>
<evidence type="ECO:0000313" key="10">
    <source>
        <dbReference type="Proteomes" id="UP001497382"/>
    </source>
</evidence>
<dbReference type="InterPro" id="IPR001254">
    <property type="entry name" value="Trypsin_dom"/>
</dbReference>
<name>A0AAV1ZA84_9ARAC</name>
<evidence type="ECO:0000259" key="8">
    <source>
        <dbReference type="PROSITE" id="PS50240"/>
    </source>
</evidence>
<dbReference type="InterPro" id="IPR001314">
    <property type="entry name" value="Peptidase_S1A"/>
</dbReference>
<dbReference type="InterPro" id="IPR018114">
    <property type="entry name" value="TRYPSIN_HIS"/>
</dbReference>
<dbReference type="SMART" id="SM00020">
    <property type="entry name" value="Tryp_SPc"/>
    <property type="match status" value="1"/>
</dbReference>
<dbReference type="Pfam" id="PF00089">
    <property type="entry name" value="Trypsin"/>
    <property type="match status" value="1"/>
</dbReference>
<dbReference type="InterPro" id="IPR000884">
    <property type="entry name" value="TSP1_rpt"/>
</dbReference>
<dbReference type="EMBL" id="CAXIEN010000027">
    <property type="protein sequence ID" value="CAL1267216.1"/>
    <property type="molecule type" value="Genomic_DNA"/>
</dbReference>
<dbReference type="CDD" id="cd00190">
    <property type="entry name" value="Tryp_SPc"/>
    <property type="match status" value="1"/>
</dbReference>
<evidence type="ECO:0000256" key="5">
    <source>
        <dbReference type="ARBA" id="ARBA00023157"/>
    </source>
</evidence>
<reference evidence="9 10" key="1">
    <citation type="submission" date="2024-04" db="EMBL/GenBank/DDBJ databases">
        <authorList>
            <person name="Rising A."/>
            <person name="Reimegard J."/>
            <person name="Sonavane S."/>
            <person name="Akerstrom W."/>
            <person name="Nylinder S."/>
            <person name="Hedman E."/>
            <person name="Kallberg Y."/>
        </authorList>
    </citation>
    <scope>NUCLEOTIDE SEQUENCE [LARGE SCALE GENOMIC DNA]</scope>
</reference>
<accession>A0AAV1ZA84</accession>
<dbReference type="AlphaFoldDB" id="A0AAV1ZA84"/>
<gene>
    <name evidence="9" type="ORF">LARSCL_LOCUS3533</name>
</gene>
<dbReference type="SUPFAM" id="SSF82895">
    <property type="entry name" value="TSP-1 type 1 repeat"/>
    <property type="match status" value="1"/>
</dbReference>
<dbReference type="PRINTS" id="PR00722">
    <property type="entry name" value="CHYMOTRYPSIN"/>
</dbReference>
<keyword evidence="7" id="KW-0732">Signal</keyword>
<proteinExistence type="predicted"/>
<dbReference type="SUPFAM" id="SSF50494">
    <property type="entry name" value="Trypsin-like serine proteases"/>
    <property type="match status" value="1"/>
</dbReference>
<comment type="subcellular location">
    <subcellularLocation>
        <location evidence="1">Secreted</location>
    </subcellularLocation>
</comment>